<protein>
    <submittedName>
        <fullName evidence="1">Uncharacterized protein</fullName>
    </submittedName>
</protein>
<keyword evidence="2" id="KW-1185">Reference proteome</keyword>
<evidence type="ECO:0000313" key="1">
    <source>
        <dbReference type="EMBL" id="KAJ0079375.1"/>
    </source>
</evidence>
<reference evidence="2" key="1">
    <citation type="journal article" date="2023" name="G3 (Bethesda)">
        <title>Genome assembly and association tests identify interacting loci associated with vigor, precocity, and sex in interspecific pistachio rootstocks.</title>
        <authorList>
            <person name="Palmer W."/>
            <person name="Jacygrad E."/>
            <person name="Sagayaradj S."/>
            <person name="Cavanaugh K."/>
            <person name="Han R."/>
            <person name="Bertier L."/>
            <person name="Beede B."/>
            <person name="Kafkas S."/>
            <person name="Golino D."/>
            <person name="Preece J."/>
            <person name="Michelmore R."/>
        </authorList>
    </citation>
    <scope>NUCLEOTIDE SEQUENCE [LARGE SCALE GENOMIC DNA]</scope>
</reference>
<organism evidence="1 2">
    <name type="scientific">Pistacia atlantica</name>
    <dbReference type="NCBI Taxonomy" id="434234"/>
    <lineage>
        <taxon>Eukaryota</taxon>
        <taxon>Viridiplantae</taxon>
        <taxon>Streptophyta</taxon>
        <taxon>Embryophyta</taxon>
        <taxon>Tracheophyta</taxon>
        <taxon>Spermatophyta</taxon>
        <taxon>Magnoliopsida</taxon>
        <taxon>eudicotyledons</taxon>
        <taxon>Gunneridae</taxon>
        <taxon>Pentapetalae</taxon>
        <taxon>rosids</taxon>
        <taxon>malvids</taxon>
        <taxon>Sapindales</taxon>
        <taxon>Anacardiaceae</taxon>
        <taxon>Pistacia</taxon>
    </lineage>
</organism>
<dbReference type="EMBL" id="CM047909">
    <property type="protein sequence ID" value="KAJ0079375.1"/>
    <property type="molecule type" value="Genomic_DNA"/>
</dbReference>
<comment type="caution">
    <text evidence="1">The sequence shown here is derived from an EMBL/GenBank/DDBJ whole genome shotgun (WGS) entry which is preliminary data.</text>
</comment>
<accession>A0ACC0ZXG4</accession>
<dbReference type="Proteomes" id="UP001164250">
    <property type="component" value="Chromosome 13"/>
</dbReference>
<sequence length="274" mass="30644">MSMPCKAFSIISFFLAFVFFDCHVNARRVVGVQRHSIAPVKHHKPKFMPGPWNKGHATFYDGDSTSFGGACGYEDVVKQGYGIHTAAVSPALYKNCQGCGSCYEIKCSNNPQWCKHEQSLFVTATNQGPPSWPIELDNGWSDGQLEHFDIARPVFSQIAEYQAGIVPIEYRRVPCQKQGGIRFTINGNPHFNLVSVWNVAGAGDVISVQVKGDKKLKWTALTRNWGQKWQTDAMMVGESLTFRVKASDGRSSTSWHVVPKNWQFGQTFEGKNFK</sequence>
<evidence type="ECO:0000313" key="2">
    <source>
        <dbReference type="Proteomes" id="UP001164250"/>
    </source>
</evidence>
<gene>
    <name evidence="1" type="ORF">Patl1_23831</name>
</gene>
<proteinExistence type="predicted"/>
<name>A0ACC0ZXG4_9ROSI</name>